<dbReference type="Proteomes" id="UP001189429">
    <property type="component" value="Unassembled WGS sequence"/>
</dbReference>
<reference evidence="2" key="1">
    <citation type="submission" date="2023-10" db="EMBL/GenBank/DDBJ databases">
        <authorList>
            <person name="Chen Y."/>
            <person name="Shah S."/>
            <person name="Dougan E. K."/>
            <person name="Thang M."/>
            <person name="Chan C."/>
        </authorList>
    </citation>
    <scope>NUCLEOTIDE SEQUENCE [LARGE SCALE GENOMIC DNA]</scope>
</reference>
<sequence length="486" mass="53479">MAPGRAAAMMAALASRAASIAMHSAQTPTLSMDKGRLEDPQSRIEDPANRLKKTAAEIADRLARDVAQLEEPTDRLGEVENLSAGGPKATRESDTRSFQWSEKRLGPPMLESKACSVAWNSDAPFSAWQEQDPPIFPEAGIGARRRMRPLEDMDYQLFLPRHWSNNSLYPYPVVIYLHSKAERKWAVMNSGSLPRLLARNQSTSFDNRSCWCLNSSFEQVEMFQENMASTTEAYDTSAAPASIAPTRADCDFADTFRALVIMPQGWTGQEYPGWYTTQFEKLTALTRAIMKKFNGDADRVIVTGVAEGAKGALKYASTTGSGLVASVIVADAPNATFNGTGLDDVPVLASGDEGAGLAGMDDLVLSLKGRTHGTAFTRYRRYVTSPGPADPSFGGRYNHSSDLLYRDQTLWQWAFSKRIRGGRGKWDLPELDYVAVGGDHHSQPRRPDNVPVGADDGSQPRQPDSTKPSRPHHAKSTSYKKPNYHW</sequence>
<feature type="compositionally biased region" description="Polar residues" evidence="1">
    <location>
        <begin position="459"/>
        <end position="468"/>
    </location>
</feature>
<evidence type="ECO:0008006" key="4">
    <source>
        <dbReference type="Google" id="ProtNLM"/>
    </source>
</evidence>
<comment type="caution">
    <text evidence="2">The sequence shown here is derived from an EMBL/GenBank/DDBJ whole genome shotgun (WGS) entry which is preliminary data.</text>
</comment>
<dbReference type="Gene3D" id="3.40.50.1820">
    <property type="entry name" value="alpha/beta hydrolase"/>
    <property type="match status" value="1"/>
</dbReference>
<organism evidence="2 3">
    <name type="scientific">Prorocentrum cordatum</name>
    <dbReference type="NCBI Taxonomy" id="2364126"/>
    <lineage>
        <taxon>Eukaryota</taxon>
        <taxon>Sar</taxon>
        <taxon>Alveolata</taxon>
        <taxon>Dinophyceae</taxon>
        <taxon>Prorocentrales</taxon>
        <taxon>Prorocentraceae</taxon>
        <taxon>Prorocentrum</taxon>
    </lineage>
</organism>
<protein>
    <recommendedName>
        <fullName evidence="4">Feruloyl esterase</fullName>
    </recommendedName>
</protein>
<name>A0ABN9WQ91_9DINO</name>
<feature type="region of interest" description="Disordered" evidence="1">
    <location>
        <begin position="437"/>
        <end position="486"/>
    </location>
</feature>
<feature type="compositionally biased region" description="Basic and acidic residues" evidence="1">
    <location>
        <begin position="438"/>
        <end position="448"/>
    </location>
</feature>
<feature type="region of interest" description="Disordered" evidence="1">
    <location>
        <begin position="75"/>
        <end position="98"/>
    </location>
</feature>
<dbReference type="InterPro" id="IPR029058">
    <property type="entry name" value="AB_hydrolase_fold"/>
</dbReference>
<gene>
    <name evidence="2" type="ORF">PCOR1329_LOCUS69538</name>
</gene>
<evidence type="ECO:0000313" key="2">
    <source>
        <dbReference type="EMBL" id="CAK0888823.1"/>
    </source>
</evidence>
<dbReference type="SUPFAM" id="SSF53474">
    <property type="entry name" value="alpha/beta-Hydrolases"/>
    <property type="match status" value="1"/>
</dbReference>
<dbReference type="EMBL" id="CAUYUJ010019137">
    <property type="protein sequence ID" value="CAK0888823.1"/>
    <property type="molecule type" value="Genomic_DNA"/>
</dbReference>
<evidence type="ECO:0000256" key="1">
    <source>
        <dbReference type="SAM" id="MobiDB-lite"/>
    </source>
</evidence>
<keyword evidence="3" id="KW-1185">Reference proteome</keyword>
<evidence type="ECO:0000313" key="3">
    <source>
        <dbReference type="Proteomes" id="UP001189429"/>
    </source>
</evidence>
<proteinExistence type="predicted"/>
<feature type="compositionally biased region" description="Basic and acidic residues" evidence="1">
    <location>
        <begin position="33"/>
        <end position="51"/>
    </location>
</feature>
<accession>A0ABN9WQ91</accession>
<feature type="region of interest" description="Disordered" evidence="1">
    <location>
        <begin position="27"/>
        <end position="51"/>
    </location>
</feature>
<feature type="compositionally biased region" description="Basic and acidic residues" evidence="1">
    <location>
        <begin position="89"/>
        <end position="98"/>
    </location>
</feature>